<dbReference type="PANTHER" id="PTHR42789:SF1">
    <property type="entry name" value="D-ISOMER SPECIFIC 2-HYDROXYACID DEHYDROGENASE FAMILY PROTEIN (AFU_ORTHOLOGUE AFUA_6G10090)"/>
    <property type="match status" value="1"/>
</dbReference>
<keyword evidence="3" id="KW-0520">NAD</keyword>
<evidence type="ECO:0000256" key="1">
    <source>
        <dbReference type="ARBA" id="ARBA00005854"/>
    </source>
</evidence>
<evidence type="ECO:0000313" key="8">
    <source>
        <dbReference type="Proteomes" id="UP000600449"/>
    </source>
</evidence>
<dbReference type="FunFam" id="3.40.50.720:FF:000041">
    <property type="entry name" value="D-3-phosphoglycerate dehydrogenase"/>
    <property type="match status" value="1"/>
</dbReference>
<dbReference type="PROSITE" id="PS00671">
    <property type="entry name" value="D_2_HYDROXYACID_DH_3"/>
    <property type="match status" value="1"/>
</dbReference>
<dbReference type="SUPFAM" id="SSF52283">
    <property type="entry name" value="Formate/glycerate dehydrogenase catalytic domain-like"/>
    <property type="match status" value="1"/>
</dbReference>
<dbReference type="GO" id="GO:0004617">
    <property type="term" value="F:phosphoglycerate dehydrogenase activity"/>
    <property type="evidence" value="ECO:0007669"/>
    <property type="project" value="UniProtKB-ARBA"/>
</dbReference>
<dbReference type="GO" id="GO:0006564">
    <property type="term" value="P:L-serine biosynthetic process"/>
    <property type="evidence" value="ECO:0007669"/>
    <property type="project" value="UniProtKB-ARBA"/>
</dbReference>
<dbReference type="GO" id="GO:0051287">
    <property type="term" value="F:NAD binding"/>
    <property type="evidence" value="ECO:0007669"/>
    <property type="project" value="InterPro"/>
</dbReference>
<dbReference type="Proteomes" id="UP000600449">
    <property type="component" value="Unassembled WGS sequence"/>
</dbReference>
<organism evidence="7 8">
    <name type="scientific">Salinarimonas ramus</name>
    <dbReference type="NCBI Taxonomy" id="690164"/>
    <lineage>
        <taxon>Bacteria</taxon>
        <taxon>Pseudomonadati</taxon>
        <taxon>Pseudomonadota</taxon>
        <taxon>Alphaproteobacteria</taxon>
        <taxon>Hyphomicrobiales</taxon>
        <taxon>Salinarimonadaceae</taxon>
        <taxon>Salinarimonas</taxon>
    </lineage>
</organism>
<dbReference type="EMBL" id="BMMF01000007">
    <property type="protein sequence ID" value="GGK38005.1"/>
    <property type="molecule type" value="Genomic_DNA"/>
</dbReference>
<dbReference type="PANTHER" id="PTHR42789">
    <property type="entry name" value="D-ISOMER SPECIFIC 2-HYDROXYACID DEHYDROGENASE FAMILY PROTEIN (AFU_ORTHOLOGUE AFUA_6G10090)"/>
    <property type="match status" value="1"/>
</dbReference>
<evidence type="ECO:0000256" key="4">
    <source>
        <dbReference type="RuleBase" id="RU003719"/>
    </source>
</evidence>
<dbReference type="InterPro" id="IPR006139">
    <property type="entry name" value="D-isomer_2_OHA_DH_cat_dom"/>
</dbReference>
<name>A0A917Q9C4_9HYPH</name>
<proteinExistence type="inferred from homology"/>
<dbReference type="PROSITE" id="PS00670">
    <property type="entry name" value="D_2_HYDROXYACID_DH_2"/>
    <property type="match status" value="1"/>
</dbReference>
<dbReference type="AlphaFoldDB" id="A0A917Q9C4"/>
<evidence type="ECO:0000259" key="5">
    <source>
        <dbReference type="Pfam" id="PF00389"/>
    </source>
</evidence>
<evidence type="ECO:0000256" key="2">
    <source>
        <dbReference type="ARBA" id="ARBA00023002"/>
    </source>
</evidence>
<sequence length="313" mass="32403">MADIVVSEFMDEAAIAASLSGFDVLYDPGLVDRPGDLAAAVTGARALIVRNRTQVRGALLEAADALVCVGRLGVGLDNIDVPACEARAVKVFPATGANDIGVAEYVIGTAMMLLRGAYTATDEVIAGAWPRNRLMGREVYGKTMGLVGFGSIARETGKRAAALGMTIVAYDPFVPEGDAAWSQPWGRVAKRELEALLAEADVVSLHVPLTDATRNLVDAAALALCKRDAILINAARGGVVDEPALAAALKEGRLGGAALDVFETEPLAAEKGGVFAGCPNLVLTPHIAGVSVESNVRVSAVTAENVRRCLEGA</sequence>
<dbReference type="RefSeq" id="WP_188913699.1">
    <property type="nucleotide sequence ID" value="NZ_BMMF01000007.1"/>
</dbReference>
<keyword evidence="2 4" id="KW-0560">Oxidoreductase</keyword>
<evidence type="ECO:0000256" key="3">
    <source>
        <dbReference type="ARBA" id="ARBA00023027"/>
    </source>
</evidence>
<feature type="domain" description="D-isomer specific 2-hydroxyacid dehydrogenase catalytic" evidence="5">
    <location>
        <begin position="36"/>
        <end position="312"/>
    </location>
</feature>
<feature type="domain" description="D-isomer specific 2-hydroxyacid dehydrogenase NAD-binding" evidence="6">
    <location>
        <begin position="108"/>
        <end position="288"/>
    </location>
</feature>
<dbReference type="SUPFAM" id="SSF51735">
    <property type="entry name" value="NAD(P)-binding Rossmann-fold domains"/>
    <property type="match status" value="1"/>
</dbReference>
<protein>
    <submittedName>
        <fullName evidence="7">2-hydroxyacid dehydrogenase</fullName>
    </submittedName>
</protein>
<keyword evidence="8" id="KW-1185">Reference proteome</keyword>
<evidence type="ECO:0000259" key="6">
    <source>
        <dbReference type="Pfam" id="PF02826"/>
    </source>
</evidence>
<accession>A0A917Q9C4</accession>
<dbReference type="InterPro" id="IPR050857">
    <property type="entry name" value="D-2-hydroxyacid_DH"/>
</dbReference>
<dbReference type="InterPro" id="IPR029753">
    <property type="entry name" value="D-isomer_DH_CS"/>
</dbReference>
<reference evidence="7 8" key="1">
    <citation type="journal article" date="2014" name="Int. J. Syst. Evol. Microbiol.">
        <title>Complete genome sequence of Corynebacterium casei LMG S-19264T (=DSM 44701T), isolated from a smear-ripened cheese.</title>
        <authorList>
            <consortium name="US DOE Joint Genome Institute (JGI-PGF)"/>
            <person name="Walter F."/>
            <person name="Albersmeier A."/>
            <person name="Kalinowski J."/>
            <person name="Ruckert C."/>
        </authorList>
    </citation>
    <scope>NUCLEOTIDE SEQUENCE [LARGE SCALE GENOMIC DNA]</scope>
    <source>
        <strain evidence="7 8">CGMCC 1.9161</strain>
    </source>
</reference>
<comment type="similarity">
    <text evidence="1 4">Belongs to the D-isomer specific 2-hydroxyacid dehydrogenase family.</text>
</comment>
<comment type="caution">
    <text evidence="7">The sequence shown here is derived from an EMBL/GenBank/DDBJ whole genome shotgun (WGS) entry which is preliminary data.</text>
</comment>
<dbReference type="InterPro" id="IPR036291">
    <property type="entry name" value="NAD(P)-bd_dom_sf"/>
</dbReference>
<dbReference type="InterPro" id="IPR006140">
    <property type="entry name" value="D-isomer_DH_NAD-bd"/>
</dbReference>
<evidence type="ECO:0000313" key="7">
    <source>
        <dbReference type="EMBL" id="GGK38005.1"/>
    </source>
</evidence>
<gene>
    <name evidence="7" type="ORF">GCM10011322_26340</name>
</gene>
<dbReference type="Pfam" id="PF00389">
    <property type="entry name" value="2-Hacid_dh"/>
    <property type="match status" value="1"/>
</dbReference>
<dbReference type="CDD" id="cd12173">
    <property type="entry name" value="PGDH_4"/>
    <property type="match status" value="1"/>
</dbReference>
<dbReference type="GO" id="GO:0047545">
    <property type="term" value="F:(S)-2-hydroxyglutarate dehydrogenase activity"/>
    <property type="evidence" value="ECO:0007669"/>
    <property type="project" value="UniProtKB-ARBA"/>
</dbReference>
<dbReference type="Pfam" id="PF02826">
    <property type="entry name" value="2-Hacid_dh_C"/>
    <property type="match status" value="1"/>
</dbReference>
<dbReference type="Gene3D" id="3.40.50.720">
    <property type="entry name" value="NAD(P)-binding Rossmann-like Domain"/>
    <property type="match status" value="2"/>
</dbReference>